<sequence length="66" mass="6926">MNPSFATVIAAALIASMADAQNDCDGDLSDFDAVYCSQKLAVQADKNLNAVYRKLVTALTVSARGT</sequence>
<organism evidence="2 3">
    <name type="scientific">Deinococcus yavapaiensis KR-236</name>
    <dbReference type="NCBI Taxonomy" id="694435"/>
    <lineage>
        <taxon>Bacteria</taxon>
        <taxon>Thermotogati</taxon>
        <taxon>Deinococcota</taxon>
        <taxon>Deinococci</taxon>
        <taxon>Deinococcales</taxon>
        <taxon>Deinococcaceae</taxon>
        <taxon>Deinococcus</taxon>
    </lineage>
</organism>
<name>A0A318S6R3_9DEIO</name>
<protein>
    <submittedName>
        <fullName evidence="2">Uncharacterized protein</fullName>
    </submittedName>
</protein>
<comment type="caution">
    <text evidence="2">The sequence shown here is derived from an EMBL/GenBank/DDBJ whole genome shotgun (WGS) entry which is preliminary data.</text>
</comment>
<dbReference type="AlphaFoldDB" id="A0A318S6R3"/>
<dbReference type="OrthoDB" id="7340239at2"/>
<evidence type="ECO:0000256" key="1">
    <source>
        <dbReference type="SAM" id="SignalP"/>
    </source>
</evidence>
<dbReference type="EMBL" id="QJSX01000007">
    <property type="protein sequence ID" value="PYE53903.1"/>
    <property type="molecule type" value="Genomic_DNA"/>
</dbReference>
<evidence type="ECO:0000313" key="2">
    <source>
        <dbReference type="EMBL" id="PYE53903.1"/>
    </source>
</evidence>
<feature type="signal peptide" evidence="1">
    <location>
        <begin position="1"/>
        <end position="20"/>
    </location>
</feature>
<keyword evidence="1" id="KW-0732">Signal</keyword>
<keyword evidence="3" id="KW-1185">Reference proteome</keyword>
<accession>A0A318S6R3</accession>
<dbReference type="RefSeq" id="WP_110886804.1">
    <property type="nucleotide sequence ID" value="NZ_QJSX01000007.1"/>
</dbReference>
<reference evidence="2 3" key="1">
    <citation type="submission" date="2018-06" db="EMBL/GenBank/DDBJ databases">
        <title>Genomic Encyclopedia of Type Strains, Phase IV (KMG-IV): sequencing the most valuable type-strain genomes for metagenomic binning, comparative biology and taxonomic classification.</title>
        <authorList>
            <person name="Goeker M."/>
        </authorList>
    </citation>
    <scope>NUCLEOTIDE SEQUENCE [LARGE SCALE GENOMIC DNA]</scope>
    <source>
        <strain evidence="2 3">DSM 18048</strain>
    </source>
</reference>
<proteinExistence type="predicted"/>
<feature type="chain" id="PRO_5016314946" evidence="1">
    <location>
        <begin position="21"/>
        <end position="66"/>
    </location>
</feature>
<gene>
    <name evidence="2" type="ORF">DES52_107161</name>
</gene>
<dbReference type="Proteomes" id="UP000248326">
    <property type="component" value="Unassembled WGS sequence"/>
</dbReference>
<evidence type="ECO:0000313" key="3">
    <source>
        <dbReference type="Proteomes" id="UP000248326"/>
    </source>
</evidence>